<proteinExistence type="predicted"/>
<evidence type="ECO:0000256" key="1">
    <source>
        <dbReference type="SAM" id="Phobius"/>
    </source>
</evidence>
<evidence type="ECO:0000313" key="2">
    <source>
        <dbReference type="EMBL" id="AUZ45337.1"/>
    </source>
</evidence>
<feature type="transmembrane region" description="Helical" evidence="1">
    <location>
        <begin position="113"/>
        <end position="139"/>
    </location>
</feature>
<feature type="transmembrane region" description="Helical" evidence="1">
    <location>
        <begin position="48"/>
        <end position="72"/>
    </location>
</feature>
<dbReference type="EMBL" id="CP018049">
    <property type="protein sequence ID" value="AUZ45337.1"/>
    <property type="molecule type" value="Genomic_DNA"/>
</dbReference>
<sequence>MSITLLDPDFDPSKLTEAEIDEAKNNTIVALIHQRNLYEKGYNKVIKLYLMCIVSCYFSPVFIYAFILGFNIRNGDNPYIQNKTILPLVIGGIISTFQFGLLLFLIVQLQSGIPIAGAFAQLILPSLLASILILCFLLLSNLKYRVERKRRDVIFNPGSSTKTKFRTATDGLLTKIIK</sequence>
<gene>
    <name evidence="2" type="ORF">BOP93_06920</name>
</gene>
<reference evidence="2 3" key="1">
    <citation type="journal article" date="2018" name="Front. Microbiol.">
        <title>Pseudomonas orientalis F9: A Potent Antagonist against Phytopathogens with Phytotoxic Effect in the Apple Flower.</title>
        <authorList>
            <person name="Zengerer V."/>
            <person name="Schmid M."/>
            <person name="Bieri M."/>
            <person name="Muller D.C."/>
            <person name="Remus-Emsermann M.N.P."/>
            <person name="Ahrens C.H."/>
            <person name="Pelludat C."/>
        </authorList>
    </citation>
    <scope>NUCLEOTIDE SEQUENCE [LARGE SCALE GENOMIC DNA]</scope>
    <source>
        <strain evidence="2 3">F9</strain>
    </source>
</reference>
<dbReference type="Proteomes" id="UP000239888">
    <property type="component" value="Chromosome"/>
</dbReference>
<accession>A0A2L0RT71</accession>
<keyword evidence="1" id="KW-0472">Membrane</keyword>
<feature type="transmembrane region" description="Helical" evidence="1">
    <location>
        <begin position="84"/>
        <end position="107"/>
    </location>
</feature>
<protein>
    <submittedName>
        <fullName evidence="2">Uncharacterized protein</fullName>
    </submittedName>
</protein>
<keyword evidence="1" id="KW-0812">Transmembrane</keyword>
<dbReference type="KEGG" id="poi:BOP93_06920"/>
<organism evidence="2 3">
    <name type="scientific">Pseudomonas orientalis</name>
    <dbReference type="NCBI Taxonomy" id="76758"/>
    <lineage>
        <taxon>Bacteria</taxon>
        <taxon>Pseudomonadati</taxon>
        <taxon>Pseudomonadota</taxon>
        <taxon>Gammaproteobacteria</taxon>
        <taxon>Pseudomonadales</taxon>
        <taxon>Pseudomonadaceae</taxon>
        <taxon>Pseudomonas</taxon>
    </lineage>
</organism>
<name>A0A2L0RT71_9PSED</name>
<evidence type="ECO:0000313" key="3">
    <source>
        <dbReference type="Proteomes" id="UP000239888"/>
    </source>
</evidence>
<keyword evidence="1" id="KW-1133">Transmembrane helix</keyword>
<dbReference type="AlphaFoldDB" id="A0A2L0RT71"/>